<protein>
    <submittedName>
        <fullName evidence="1">Uncharacterized protein</fullName>
    </submittedName>
</protein>
<organism evidence="1 2">
    <name type="scientific">Acyrthosiphon pisum</name>
    <name type="common">Pea aphid</name>
    <dbReference type="NCBI Taxonomy" id="7029"/>
    <lineage>
        <taxon>Eukaryota</taxon>
        <taxon>Metazoa</taxon>
        <taxon>Ecdysozoa</taxon>
        <taxon>Arthropoda</taxon>
        <taxon>Hexapoda</taxon>
        <taxon>Insecta</taxon>
        <taxon>Pterygota</taxon>
        <taxon>Neoptera</taxon>
        <taxon>Paraneoptera</taxon>
        <taxon>Hemiptera</taxon>
        <taxon>Sternorrhyncha</taxon>
        <taxon>Aphidomorpha</taxon>
        <taxon>Aphidoidea</taxon>
        <taxon>Aphididae</taxon>
        <taxon>Macrosiphini</taxon>
        <taxon>Acyrthosiphon</taxon>
    </lineage>
</organism>
<dbReference type="Proteomes" id="UP000007819">
    <property type="component" value="Chromosome A2"/>
</dbReference>
<reference evidence="2" key="1">
    <citation type="submission" date="2010-06" db="EMBL/GenBank/DDBJ databases">
        <authorList>
            <person name="Jiang H."/>
            <person name="Abraham K."/>
            <person name="Ali S."/>
            <person name="Alsbrooks S.L."/>
            <person name="Anim B.N."/>
            <person name="Anosike U.S."/>
            <person name="Attaway T."/>
            <person name="Bandaranaike D.P."/>
            <person name="Battles P.K."/>
            <person name="Bell S.N."/>
            <person name="Bell A.V."/>
            <person name="Beltran B."/>
            <person name="Bickham C."/>
            <person name="Bustamante Y."/>
            <person name="Caleb T."/>
            <person name="Canada A."/>
            <person name="Cardenas V."/>
            <person name="Carter K."/>
            <person name="Chacko J."/>
            <person name="Chandrabose M.N."/>
            <person name="Chavez D."/>
            <person name="Chavez A."/>
            <person name="Chen L."/>
            <person name="Chu H.-S."/>
            <person name="Claassen K.J."/>
            <person name="Cockrell R."/>
            <person name="Collins M."/>
            <person name="Cooper J.A."/>
            <person name="Cree A."/>
            <person name="Curry S.M."/>
            <person name="Da Y."/>
            <person name="Dao M.D."/>
            <person name="Das B."/>
            <person name="Davila M.-L."/>
            <person name="Davy-Carroll L."/>
            <person name="Denson S."/>
            <person name="Dinh H."/>
            <person name="Ebong V.E."/>
            <person name="Edwards J.R."/>
            <person name="Egan A."/>
            <person name="El-Daye J."/>
            <person name="Escobedo L."/>
            <person name="Fernandez S."/>
            <person name="Fernando P.R."/>
            <person name="Flagg N."/>
            <person name="Forbes L.D."/>
            <person name="Fowler R.G."/>
            <person name="Fu Q."/>
            <person name="Gabisi R.A."/>
            <person name="Ganer J."/>
            <person name="Garbino Pronczuk A."/>
            <person name="Garcia R.M."/>
            <person name="Garner T."/>
            <person name="Garrett T.E."/>
            <person name="Gonzalez D.A."/>
            <person name="Hamid H."/>
            <person name="Hawkins E.S."/>
            <person name="Hirani K."/>
            <person name="Hogues M.E."/>
            <person name="Hollins B."/>
            <person name="Hsiao C.-H."/>
            <person name="Jabil R."/>
            <person name="James M.L."/>
            <person name="Jhangiani S.N."/>
            <person name="Johnson B."/>
            <person name="Johnson Q."/>
            <person name="Joshi V."/>
            <person name="Kalu J.B."/>
            <person name="Kam C."/>
            <person name="Kashfia A."/>
            <person name="Keebler J."/>
            <person name="Kisamo H."/>
            <person name="Kovar C.L."/>
            <person name="Lago L.A."/>
            <person name="Lai C.-Y."/>
            <person name="Laidlaw J."/>
            <person name="Lara F."/>
            <person name="Le T.-K."/>
            <person name="Lee S.L."/>
            <person name="Legall F.H."/>
            <person name="Lemon S.J."/>
            <person name="Lewis L.R."/>
            <person name="Li B."/>
            <person name="Liu Y."/>
            <person name="Liu Y.-S."/>
            <person name="Lopez J."/>
            <person name="Lozado R.J."/>
            <person name="Lu J."/>
            <person name="Madu R.C."/>
            <person name="Maheshwari M."/>
            <person name="Maheshwari R."/>
            <person name="Malloy K."/>
            <person name="Martinez E."/>
            <person name="Mathew T."/>
            <person name="Mercado I.C."/>
            <person name="Mercado C."/>
            <person name="Meyer B."/>
            <person name="Montgomery K."/>
            <person name="Morgan M.B."/>
            <person name="Munidasa M."/>
            <person name="Nazareth L.V."/>
            <person name="Nelson J."/>
            <person name="Ng B.M."/>
            <person name="Nguyen N.B."/>
            <person name="Nguyen P.Q."/>
            <person name="Nguyen T."/>
            <person name="Obregon M."/>
            <person name="Okwuonu G.O."/>
            <person name="Onwere C.G."/>
            <person name="Orozco G."/>
            <person name="Parra A."/>
            <person name="Patel S."/>
            <person name="Patil S."/>
            <person name="Perez A."/>
            <person name="Perez Y."/>
            <person name="Pham C."/>
            <person name="Primus E.L."/>
            <person name="Pu L.-L."/>
            <person name="Puazo M."/>
            <person name="Qin X."/>
            <person name="Quiroz J.B."/>
            <person name="Reese J."/>
            <person name="Richards S."/>
            <person name="Rives C.M."/>
            <person name="Robberts R."/>
            <person name="Ruiz S.J."/>
            <person name="Ruiz M.J."/>
            <person name="Santibanez J."/>
            <person name="Schneider B.W."/>
            <person name="Sisson I."/>
            <person name="Smith M."/>
            <person name="Sodergren E."/>
            <person name="Song X.-Z."/>
            <person name="Song B.B."/>
            <person name="Summersgill H."/>
            <person name="Thelus R."/>
            <person name="Thornton R.D."/>
            <person name="Trejos Z.Y."/>
            <person name="Usmani K."/>
            <person name="Vattathil S."/>
            <person name="Villasana D."/>
            <person name="Walker D.L."/>
            <person name="Wang S."/>
            <person name="Wang K."/>
            <person name="White C.S."/>
            <person name="Williams A.C."/>
            <person name="Williamson J."/>
            <person name="Wilson K."/>
            <person name="Woghiren I.O."/>
            <person name="Woodworth J.R."/>
            <person name="Worley K.C."/>
            <person name="Wright R.A."/>
            <person name="Wu W."/>
            <person name="Young L."/>
            <person name="Zhang L."/>
            <person name="Zhang J."/>
            <person name="Zhu Y."/>
            <person name="Muzny D.M."/>
            <person name="Weinstock G."/>
            <person name="Gibbs R.A."/>
        </authorList>
    </citation>
    <scope>NUCLEOTIDE SEQUENCE [LARGE SCALE GENOMIC DNA]</scope>
    <source>
        <strain evidence="2">LSR1</strain>
    </source>
</reference>
<dbReference type="GeneID" id="107883931"/>
<dbReference type="KEGG" id="api:107883931"/>
<proteinExistence type="predicted"/>
<evidence type="ECO:0000313" key="1">
    <source>
        <dbReference type="EnsemblMetazoa" id="XP_016660427.1"/>
    </source>
</evidence>
<dbReference type="RefSeq" id="XP_016660427.1">
    <property type="nucleotide sequence ID" value="XM_016804938.2"/>
</dbReference>
<name>A0A8R2D518_ACYPI</name>
<dbReference type="AlphaFoldDB" id="A0A8R2D518"/>
<reference evidence="1" key="2">
    <citation type="submission" date="2022-06" db="UniProtKB">
        <authorList>
            <consortium name="EnsemblMetazoa"/>
        </authorList>
    </citation>
    <scope>IDENTIFICATION</scope>
</reference>
<sequence>MDALSPEDIVLISDKFNETEYQRTAVFSVRKYLVDQYIRFTSIWQLYRFDINLYLKYKIIDISNSFGYLIYDELMLNEIDGVKMTALEAFQKYFKEKFKFS</sequence>
<keyword evidence="2" id="KW-1185">Reference proteome</keyword>
<accession>A0A8R2D518</accession>
<dbReference type="EnsemblMetazoa" id="XM_016804938.2">
    <property type="protein sequence ID" value="XP_016660427.1"/>
    <property type="gene ID" value="LOC107883931"/>
</dbReference>
<evidence type="ECO:0000313" key="2">
    <source>
        <dbReference type="Proteomes" id="UP000007819"/>
    </source>
</evidence>